<dbReference type="EMBL" id="JXCE01000256">
    <property type="protein sequence ID" value="KPA38660.1"/>
    <property type="molecule type" value="Genomic_DNA"/>
</dbReference>
<keyword evidence="2" id="KW-1133">Transmembrane helix</keyword>
<gene>
    <name evidence="4" type="ORF">FLAG1_08499</name>
</gene>
<evidence type="ECO:0000313" key="4">
    <source>
        <dbReference type="EMBL" id="KPA38660.1"/>
    </source>
</evidence>
<feature type="region of interest" description="Disordered" evidence="1">
    <location>
        <begin position="613"/>
        <end position="699"/>
    </location>
</feature>
<feature type="compositionally biased region" description="Low complexity" evidence="1">
    <location>
        <begin position="274"/>
        <end position="298"/>
    </location>
</feature>
<feature type="compositionally biased region" description="Polar residues" evidence="1">
    <location>
        <begin position="155"/>
        <end position="205"/>
    </location>
</feature>
<feature type="region of interest" description="Disordered" evidence="1">
    <location>
        <begin position="264"/>
        <end position="431"/>
    </location>
</feature>
<feature type="compositionally biased region" description="Polar residues" evidence="1">
    <location>
        <begin position="81"/>
        <end position="92"/>
    </location>
</feature>
<proteinExistence type="predicted"/>
<comment type="caution">
    <text evidence="4">The sequence shown here is derived from an EMBL/GenBank/DDBJ whole genome shotgun (WGS) entry which is preliminary data.</text>
</comment>
<feature type="compositionally biased region" description="Low complexity" evidence="1">
    <location>
        <begin position="54"/>
        <end position="80"/>
    </location>
</feature>
<feature type="compositionally biased region" description="Low complexity" evidence="1">
    <location>
        <begin position="621"/>
        <end position="636"/>
    </location>
</feature>
<feature type="compositionally biased region" description="Basic and acidic residues" evidence="1">
    <location>
        <begin position="732"/>
        <end position="741"/>
    </location>
</feature>
<feature type="compositionally biased region" description="Polar residues" evidence="1">
    <location>
        <begin position="407"/>
        <end position="431"/>
    </location>
</feature>
<feature type="compositionally biased region" description="Polar residues" evidence="1">
    <location>
        <begin position="135"/>
        <end position="146"/>
    </location>
</feature>
<reference evidence="4 5" key="1">
    <citation type="submission" date="2015-04" db="EMBL/GenBank/DDBJ databases">
        <title>The draft genome sequence of Fusarium langsethiae, a T-2/HT-2 mycotoxin producer.</title>
        <authorList>
            <person name="Lysoe E."/>
            <person name="Divon H.H."/>
            <person name="Terzi V."/>
            <person name="Orru L."/>
            <person name="Lamontanara A."/>
            <person name="Kolseth A.-K."/>
            <person name="Frandsen R.J."/>
            <person name="Nielsen K."/>
            <person name="Thrane U."/>
        </authorList>
    </citation>
    <scope>NUCLEOTIDE SEQUENCE [LARGE SCALE GENOMIC DNA]</scope>
    <source>
        <strain evidence="4 5">Fl201059</strain>
    </source>
</reference>
<protein>
    <recommendedName>
        <fullName evidence="6">Zonadhesin</fullName>
    </recommendedName>
</protein>
<evidence type="ECO:0008006" key="6">
    <source>
        <dbReference type="Google" id="ProtNLM"/>
    </source>
</evidence>
<feature type="compositionally biased region" description="Polar residues" evidence="1">
    <location>
        <begin position="361"/>
        <end position="374"/>
    </location>
</feature>
<dbReference type="AlphaFoldDB" id="A0A0M9ESE0"/>
<organism evidence="4 5">
    <name type="scientific">Fusarium langsethiae</name>
    <dbReference type="NCBI Taxonomy" id="179993"/>
    <lineage>
        <taxon>Eukaryota</taxon>
        <taxon>Fungi</taxon>
        <taxon>Dikarya</taxon>
        <taxon>Ascomycota</taxon>
        <taxon>Pezizomycotina</taxon>
        <taxon>Sordariomycetes</taxon>
        <taxon>Hypocreomycetidae</taxon>
        <taxon>Hypocreales</taxon>
        <taxon>Nectriaceae</taxon>
        <taxon>Fusarium</taxon>
    </lineage>
</organism>
<dbReference type="OrthoDB" id="5106806at2759"/>
<feature type="compositionally biased region" description="Polar residues" evidence="1">
    <location>
        <begin position="666"/>
        <end position="679"/>
    </location>
</feature>
<evidence type="ECO:0000256" key="2">
    <source>
        <dbReference type="SAM" id="Phobius"/>
    </source>
</evidence>
<accession>A0A0M9ESE0</accession>
<feature type="compositionally biased region" description="Low complexity" evidence="1">
    <location>
        <begin position="121"/>
        <end position="134"/>
    </location>
</feature>
<dbReference type="Proteomes" id="UP000037904">
    <property type="component" value="Unassembled WGS sequence"/>
</dbReference>
<evidence type="ECO:0000256" key="3">
    <source>
        <dbReference type="SAM" id="SignalP"/>
    </source>
</evidence>
<keyword evidence="2" id="KW-0812">Transmembrane</keyword>
<feature type="chain" id="PRO_5005835007" description="Zonadhesin" evidence="3">
    <location>
        <begin position="19"/>
        <end position="820"/>
    </location>
</feature>
<feature type="compositionally biased region" description="Polar residues" evidence="1">
    <location>
        <begin position="107"/>
        <end position="120"/>
    </location>
</feature>
<keyword evidence="2" id="KW-0472">Membrane</keyword>
<feature type="compositionally biased region" description="Low complexity" evidence="1">
    <location>
        <begin position="331"/>
        <end position="347"/>
    </location>
</feature>
<evidence type="ECO:0000256" key="1">
    <source>
        <dbReference type="SAM" id="MobiDB-lite"/>
    </source>
</evidence>
<keyword evidence="5" id="KW-1185">Reference proteome</keyword>
<keyword evidence="3" id="KW-0732">Signal</keyword>
<sequence>MHIINSILIVVSIGGVWGQTVEGQDTQGDSLISQQNPASNVNVPEPTQPDAPVEPTLPTAPIAPTTPIQPTVPTVPTQEPVSNVPTQPTLPTVLDGQTETIATTEPTVPTVSTQETVSGVPTQPTLPTLPTLPTGQTDTIATTELPSATEPVASTEATQPTLPTESTEPTASIDSITPSQAEQPTVRTEPGTESVQSTEPPTETIPSAEPPTDTLQPTESVQVTVETDLIQSTVPLGSASESVQPIAPTELADSTQDITATEFVEGSQQTEPVAQPTQPTESTEPTEPIATESAEAPTQPIPPSESAQPTDQPESAVTTGDVQSTDQIETSQLEAPPSPSALSSQSAIEAQTEPATESVEAAQTSTPIESITGQTEPAAETAPATPIENVSNVPTGPIETGDESITVPENTQGPVSASNEPTGITEQTQPSPSGFTTLASFAPEPTGEVARLDLSDASLGPGATFTEVGGQQAILLEAPPNGEARFTLEVKEPLNIAEDSLVNVLMSIKVEELGPTKRRKRFVFERASAGTRLQLIMNEKKIFDKQVRATEGKFRQIKSEKTRFVQNPMIEVLQRAGSNPVAVTVRGLSVVKSSTPTKRPNIPVVVSRTEVIPGTREESAVPTEEPTLQPEQPTVPSEATRKEPVPGAQESTVPRERPTTAPPAMSTDSIPATQETAVPSDTGGGSRVEDSGSMPSLSNLQTETGAITTTGFLACSEAIVLAKDAAVHVENIGKERPRPSDESELPTDVGGEESLPTVDGTTVPPAVTISPPDVITDIHNEDIPTPTLKPVEVPPNAAAHGVVMNVVALYGIPFVAALLV</sequence>
<feature type="region of interest" description="Disordered" evidence="1">
    <location>
        <begin position="23"/>
        <end position="92"/>
    </location>
</feature>
<name>A0A0M9ESE0_FUSLA</name>
<feature type="compositionally biased region" description="Polar residues" evidence="1">
    <location>
        <begin position="23"/>
        <end position="42"/>
    </location>
</feature>
<feature type="signal peptide" evidence="3">
    <location>
        <begin position="1"/>
        <end position="18"/>
    </location>
</feature>
<evidence type="ECO:0000313" key="5">
    <source>
        <dbReference type="Proteomes" id="UP000037904"/>
    </source>
</evidence>
<feature type="region of interest" description="Disordered" evidence="1">
    <location>
        <begin position="107"/>
        <end position="219"/>
    </location>
</feature>
<feature type="transmembrane region" description="Helical" evidence="2">
    <location>
        <begin position="797"/>
        <end position="819"/>
    </location>
</feature>
<feature type="region of interest" description="Disordered" evidence="1">
    <location>
        <begin position="732"/>
        <end position="774"/>
    </location>
</feature>
<feature type="compositionally biased region" description="Low complexity" evidence="1">
    <location>
        <begin position="375"/>
        <end position="388"/>
    </location>
</feature>
<feature type="compositionally biased region" description="Polar residues" evidence="1">
    <location>
        <begin position="305"/>
        <end position="330"/>
    </location>
</feature>